<keyword evidence="1" id="KW-0472">Membrane</keyword>
<keyword evidence="3" id="KW-1185">Reference proteome</keyword>
<comment type="caution">
    <text evidence="2">The sequence shown here is derived from an EMBL/GenBank/DDBJ whole genome shotgun (WGS) entry which is preliminary data.</text>
</comment>
<dbReference type="STRING" id="35608.A0A2U1MRH4"/>
<protein>
    <submittedName>
        <fullName evidence="2">Serine/threonine-protein kinase, active site protein</fullName>
    </submittedName>
</protein>
<dbReference type="GO" id="GO:0016301">
    <property type="term" value="F:kinase activity"/>
    <property type="evidence" value="ECO:0007669"/>
    <property type="project" value="UniProtKB-KW"/>
</dbReference>
<dbReference type="PANTHER" id="PTHR32278">
    <property type="entry name" value="F-BOX DOMAIN-CONTAINING PROTEIN"/>
    <property type="match status" value="1"/>
</dbReference>
<evidence type="ECO:0000313" key="2">
    <source>
        <dbReference type="EMBL" id="PWA63849.1"/>
    </source>
</evidence>
<dbReference type="Pfam" id="PF14299">
    <property type="entry name" value="PP2"/>
    <property type="match status" value="2"/>
</dbReference>
<dbReference type="PANTHER" id="PTHR32278:SF149">
    <property type="entry name" value="PHLOEM PROTEIN"/>
    <property type="match status" value="1"/>
</dbReference>
<keyword evidence="2" id="KW-0808">Transferase</keyword>
<dbReference type="InterPro" id="IPR025886">
    <property type="entry name" value="PP2-like"/>
</dbReference>
<reference evidence="2 3" key="1">
    <citation type="journal article" date="2018" name="Mol. Plant">
        <title>The genome of Artemisia annua provides insight into the evolution of Asteraceae family and artemisinin biosynthesis.</title>
        <authorList>
            <person name="Shen Q."/>
            <person name="Zhang L."/>
            <person name="Liao Z."/>
            <person name="Wang S."/>
            <person name="Yan T."/>
            <person name="Shi P."/>
            <person name="Liu M."/>
            <person name="Fu X."/>
            <person name="Pan Q."/>
            <person name="Wang Y."/>
            <person name="Lv Z."/>
            <person name="Lu X."/>
            <person name="Zhang F."/>
            <person name="Jiang W."/>
            <person name="Ma Y."/>
            <person name="Chen M."/>
            <person name="Hao X."/>
            <person name="Li L."/>
            <person name="Tang Y."/>
            <person name="Lv G."/>
            <person name="Zhou Y."/>
            <person name="Sun X."/>
            <person name="Brodelius P.E."/>
            <person name="Rose J.K.C."/>
            <person name="Tang K."/>
        </authorList>
    </citation>
    <scope>NUCLEOTIDE SEQUENCE [LARGE SCALE GENOMIC DNA]</scope>
    <source>
        <strain evidence="3">cv. Huhao1</strain>
        <tissue evidence="2">Leaf</tissue>
    </source>
</reference>
<dbReference type="AlphaFoldDB" id="A0A2U1MRH4"/>
<keyword evidence="1" id="KW-0812">Transmembrane</keyword>
<evidence type="ECO:0000256" key="1">
    <source>
        <dbReference type="SAM" id="Phobius"/>
    </source>
</evidence>
<accession>A0A2U1MRH4</accession>
<keyword evidence="1" id="KW-1133">Transmembrane helix</keyword>
<gene>
    <name evidence="2" type="ORF">CTI12_AA350310</name>
</gene>
<organism evidence="2 3">
    <name type="scientific">Artemisia annua</name>
    <name type="common">Sweet wormwood</name>
    <dbReference type="NCBI Taxonomy" id="35608"/>
    <lineage>
        <taxon>Eukaryota</taxon>
        <taxon>Viridiplantae</taxon>
        <taxon>Streptophyta</taxon>
        <taxon>Embryophyta</taxon>
        <taxon>Tracheophyta</taxon>
        <taxon>Spermatophyta</taxon>
        <taxon>Magnoliopsida</taxon>
        <taxon>eudicotyledons</taxon>
        <taxon>Gunneridae</taxon>
        <taxon>Pentapetalae</taxon>
        <taxon>asterids</taxon>
        <taxon>campanulids</taxon>
        <taxon>Asterales</taxon>
        <taxon>Asteraceae</taxon>
        <taxon>Asteroideae</taxon>
        <taxon>Anthemideae</taxon>
        <taxon>Artemisiinae</taxon>
        <taxon>Artemisia</taxon>
    </lineage>
</organism>
<feature type="transmembrane region" description="Helical" evidence="1">
    <location>
        <begin position="15"/>
        <end position="35"/>
    </location>
</feature>
<keyword evidence="2" id="KW-0418">Kinase</keyword>
<proteinExistence type="predicted"/>
<dbReference type="Proteomes" id="UP000245207">
    <property type="component" value="Unassembled WGS sequence"/>
</dbReference>
<evidence type="ECO:0000313" key="3">
    <source>
        <dbReference type="Proteomes" id="UP000245207"/>
    </source>
</evidence>
<sequence>MIANRYRNQEEERTIENVGVGAVAIGIIGLGFFYIEEDHEIWEPKLPRDYQEILESSKIKKDHEIWEPRDKVEEDDEEIEVRMYSQKRLYELLCKGVLLKNGNTFFSLGSNGGKSELISAINFSFKNSGLHKWRSTQDSRFTKVAKIYTISNLKINIKIRTQFLSAGVNYGVHLVFKFCGPRKSSNMVQVQQLTTDSEEISKRSASDDEGEKALSLNEVNENKHLMLSAKEVLYDSSKVKCVKLFHLKPSEDPRFQEVIELLPRQVFSLKCKIQSQMSLLDTDYMCYLVFKLSEKCHGLHCPVKVKDVLHWKNKEMGILYFRTPSPWNIHDNHWVPKKREDGWLEVSVWKFNSTSDLRKDNIPMHLKLIAYEGTMSGLIVGGLEIRPV</sequence>
<dbReference type="EMBL" id="PKPP01004546">
    <property type="protein sequence ID" value="PWA63849.1"/>
    <property type="molecule type" value="Genomic_DNA"/>
</dbReference>
<name>A0A2U1MRH4_ARTAN</name>